<proteinExistence type="predicted"/>
<organism evidence="1 2">
    <name type="scientific">Auriscalpium vulgare</name>
    <dbReference type="NCBI Taxonomy" id="40419"/>
    <lineage>
        <taxon>Eukaryota</taxon>
        <taxon>Fungi</taxon>
        <taxon>Dikarya</taxon>
        <taxon>Basidiomycota</taxon>
        <taxon>Agaricomycotina</taxon>
        <taxon>Agaricomycetes</taxon>
        <taxon>Russulales</taxon>
        <taxon>Auriscalpiaceae</taxon>
        <taxon>Auriscalpium</taxon>
    </lineage>
</organism>
<name>A0ACB8S7A6_9AGAM</name>
<reference evidence="1" key="2">
    <citation type="journal article" date="2022" name="New Phytol.">
        <title>Evolutionary transition to the ectomycorrhizal habit in the genomes of a hyperdiverse lineage of mushroom-forming fungi.</title>
        <authorList>
            <person name="Looney B."/>
            <person name="Miyauchi S."/>
            <person name="Morin E."/>
            <person name="Drula E."/>
            <person name="Courty P.E."/>
            <person name="Kohler A."/>
            <person name="Kuo A."/>
            <person name="LaButti K."/>
            <person name="Pangilinan J."/>
            <person name="Lipzen A."/>
            <person name="Riley R."/>
            <person name="Andreopoulos W."/>
            <person name="He G."/>
            <person name="Johnson J."/>
            <person name="Nolan M."/>
            <person name="Tritt A."/>
            <person name="Barry K.W."/>
            <person name="Grigoriev I.V."/>
            <person name="Nagy L.G."/>
            <person name="Hibbett D."/>
            <person name="Henrissat B."/>
            <person name="Matheny P.B."/>
            <person name="Labbe J."/>
            <person name="Martin F.M."/>
        </authorList>
    </citation>
    <scope>NUCLEOTIDE SEQUENCE</scope>
    <source>
        <strain evidence="1">FP105234-sp</strain>
    </source>
</reference>
<comment type="caution">
    <text evidence="1">The sequence shown here is derived from an EMBL/GenBank/DDBJ whole genome shotgun (WGS) entry which is preliminary data.</text>
</comment>
<gene>
    <name evidence="1" type="ORF">FA95DRAFT_1602230</name>
</gene>
<protein>
    <submittedName>
        <fullName evidence="1">Cytochrome P450</fullName>
    </submittedName>
</protein>
<reference evidence="1" key="1">
    <citation type="submission" date="2021-02" db="EMBL/GenBank/DDBJ databases">
        <authorList>
            <consortium name="DOE Joint Genome Institute"/>
            <person name="Ahrendt S."/>
            <person name="Looney B.P."/>
            <person name="Miyauchi S."/>
            <person name="Morin E."/>
            <person name="Drula E."/>
            <person name="Courty P.E."/>
            <person name="Chicoki N."/>
            <person name="Fauchery L."/>
            <person name="Kohler A."/>
            <person name="Kuo A."/>
            <person name="Labutti K."/>
            <person name="Pangilinan J."/>
            <person name="Lipzen A."/>
            <person name="Riley R."/>
            <person name="Andreopoulos W."/>
            <person name="He G."/>
            <person name="Johnson J."/>
            <person name="Barry K.W."/>
            <person name="Grigoriev I.V."/>
            <person name="Nagy L."/>
            <person name="Hibbett D."/>
            <person name="Henrissat B."/>
            <person name="Matheny P.B."/>
            <person name="Labbe J."/>
            <person name="Martin F."/>
        </authorList>
    </citation>
    <scope>NUCLEOTIDE SEQUENCE</scope>
    <source>
        <strain evidence="1">FP105234-sp</strain>
    </source>
</reference>
<evidence type="ECO:0000313" key="2">
    <source>
        <dbReference type="Proteomes" id="UP000814033"/>
    </source>
</evidence>
<keyword evidence="2" id="KW-1185">Reference proteome</keyword>
<dbReference type="EMBL" id="MU275848">
    <property type="protein sequence ID" value="KAI0051996.1"/>
    <property type="molecule type" value="Genomic_DNA"/>
</dbReference>
<accession>A0ACB8S7A6</accession>
<evidence type="ECO:0000313" key="1">
    <source>
        <dbReference type="EMBL" id="KAI0051996.1"/>
    </source>
</evidence>
<sequence length="550" mass="60571">MALVWSTLGALLGALLLRRLVRRYLQIRSLACVPGPRASRLWGNAFDVRGKRVGTQWEVWRRKYGGTYKLHEPLMEPRLVLGDPKAISYVLNANVANYLRPELERTAAKQWFGNTLSSAEDDEHRRMRKQLGPAFTAQSVQQVSHVFFDLAHELKAEWDDTLVLDGSSTVDVSRSLHALSLNAISRTMFAHALTASSGLTHELNELADLPAEDNVASRIAMYVLTKFPALLKLPTPISALAARFKAELDKIAMEVWDKEGAESGMDARLIKVLKEPGVDGAMMPVQDVIAQLSEMIFAGTETVANVMGELLYELAQQPNIQEALRNELLAFERAKGHMPAYADLVKASGEGLRYLDAVVREALRTKAVLMDLSRVAGADDVIPLWRPLPGTDITSIHIKAGTFVSISVREGVNVDPEIWGHDAADFKPERWLEVGEGGAGMREEVRAVKALGNVLSFGDGPKNCIGRHFALAELKASDFNGSTQLCSCANAFRAMQIVLSTLVRHFTFTLDPEVQIDFYHMAGGNTVKPKVRGKESEGVQLPLRVGRVDA</sequence>
<dbReference type="Proteomes" id="UP000814033">
    <property type="component" value="Unassembled WGS sequence"/>
</dbReference>